<feature type="region of interest" description="Disordered" evidence="4">
    <location>
        <begin position="493"/>
        <end position="529"/>
    </location>
</feature>
<dbReference type="GO" id="GO:0032259">
    <property type="term" value="P:methylation"/>
    <property type="evidence" value="ECO:0007669"/>
    <property type="project" value="UniProtKB-KW"/>
</dbReference>
<evidence type="ECO:0000313" key="8">
    <source>
        <dbReference type="EMBL" id="KAF4672198.1"/>
    </source>
</evidence>
<evidence type="ECO:0000313" key="9">
    <source>
        <dbReference type="Proteomes" id="UP000570595"/>
    </source>
</evidence>
<proteinExistence type="predicted"/>
<dbReference type="EMBL" id="JABAHT010000042">
    <property type="protein sequence ID" value="KAF4668118.1"/>
    <property type="molecule type" value="Genomic_DNA"/>
</dbReference>
<evidence type="ECO:0000259" key="6">
    <source>
        <dbReference type="PROSITE" id="PS50868"/>
    </source>
</evidence>
<dbReference type="Gene3D" id="2.170.270.10">
    <property type="entry name" value="SET domain"/>
    <property type="match status" value="1"/>
</dbReference>
<feature type="region of interest" description="Disordered" evidence="4">
    <location>
        <begin position="49"/>
        <end position="76"/>
    </location>
</feature>
<name>A0A7J6MKT1_PEROL</name>
<dbReference type="SUPFAM" id="SSF82199">
    <property type="entry name" value="SET domain"/>
    <property type="match status" value="1"/>
</dbReference>
<feature type="compositionally biased region" description="Basic and acidic residues" evidence="4">
    <location>
        <begin position="66"/>
        <end position="76"/>
    </location>
</feature>
<protein>
    <submittedName>
        <fullName evidence="8">Histone-lysine N-methyltransferase ehmt2</fullName>
    </submittedName>
</protein>
<evidence type="ECO:0000313" key="7">
    <source>
        <dbReference type="EMBL" id="KAF4668118.1"/>
    </source>
</evidence>
<dbReference type="PANTHER" id="PTHR45660">
    <property type="entry name" value="HISTONE-LYSINE N-METHYLTRANSFERASE SETMAR"/>
    <property type="match status" value="1"/>
</dbReference>
<accession>A0A7J6MKT1</accession>
<dbReference type="GO" id="GO:0003690">
    <property type="term" value="F:double-stranded DNA binding"/>
    <property type="evidence" value="ECO:0007669"/>
    <property type="project" value="TreeGrafter"/>
</dbReference>
<dbReference type="PROSITE" id="PS50280">
    <property type="entry name" value="SET"/>
    <property type="match status" value="1"/>
</dbReference>
<evidence type="ECO:0000256" key="3">
    <source>
        <dbReference type="ARBA" id="ARBA00022691"/>
    </source>
</evidence>
<dbReference type="Proteomes" id="UP000570595">
    <property type="component" value="Unassembled WGS sequence"/>
</dbReference>
<feature type="region of interest" description="Disordered" evidence="4">
    <location>
        <begin position="283"/>
        <end position="305"/>
    </location>
</feature>
<evidence type="ECO:0000256" key="2">
    <source>
        <dbReference type="ARBA" id="ARBA00022679"/>
    </source>
</evidence>
<keyword evidence="1 8" id="KW-0489">Methyltransferase</keyword>
<dbReference type="PANTHER" id="PTHR45660:SF13">
    <property type="entry name" value="HISTONE-LYSINE N-METHYLTRANSFERASE SETMAR"/>
    <property type="match status" value="1"/>
</dbReference>
<feature type="region of interest" description="Disordered" evidence="4">
    <location>
        <begin position="1001"/>
        <end position="1031"/>
    </location>
</feature>
<dbReference type="AlphaFoldDB" id="A0A7J6MKT1"/>
<gene>
    <name evidence="8" type="primary">EHMT2</name>
    <name evidence="8" type="ORF">FOL46_009352</name>
    <name evidence="7" type="ORF">FOZ61_007086</name>
</gene>
<keyword evidence="2 8" id="KW-0808">Transferase</keyword>
<sequence>MRSTPRKPSDATSQCSGEETMLIESLRKQVQLLSLENSLLVKKAEVLVGPRGGSGQNAPTDSISVAREKADGAESVRKEMDELRKALEEKRTEAAELRRSLEEQKIKSENTAVQVNLDAQARIEKLSKELECTKKQLKMADEEADTIWAERVHSERRLRDIIEQGDGELHKLMAEISSLRALLDEREKALHSMETRVAAREVIRHDETTLERRARELEEECKSWRQICDVEKEARASAEEKLTLVEQEMNKLHKECERLRGDADQLPLVIGKLSECKKALERTTAEKAEQTSRADREQSNREEAEKELRKLKDEMNELLIKMRVDMECVQVETFKRELAEARVLMTEHQAEAAKSRDEVCRLRAELDLMKTSQLDRIVQENDRLKRRSAEVQQLLDTAHEEALQFRKGAGDAEALRKEKAMLAEELNRIKREYCDEKQRQAEEVASFKSTVETQREKLNRLEGLHREIERIDLHSGLSALQSLARTVSGVRESSGGEAVLRPGTDEGPASVHKAARPSEATSLDPPPITQRGSIAEISMRATEASFHSVASDVEPSPSHEDREGPAPHRIMSDTQRQLHDILTTECLVSTVPCSGCGCKVAHLREHPLFYDVGTCVRCLDYLDPDTTLAGKAAQDTARELINTGWERDDDDDKERQLAALLAYVSKVPVMEASAHRAEITADDPHPALPLRQHTQWPVWLRNGGSVEVLACRQWREASVIEVFDDSCYCRYQTARGLWSEEIPPQRIRRSGAVNTVNKEGDVLIDGRSVSVCRREELEPELEKFVLTEDISRGLERLPIPLVVDQSRLGETKGEALTRVWQPTFTYVNHSVAGKSLIGTAIPIRCVGACVGCQGDRCHREPSFKERELRDIEWRNRVEVALGTSDCGRTSLCSWGAYTKNGYLKWTLDCIVECNFLCDCNYNTCPLRVVQKGITKRLEVFWTGRDRGWGVRSVEPIKAGAFICEYAGELLPESVAEARGKELSDNYLFDLARHGAGKTWRVGAGGAQPPRKKRSTLAGDREVATGSNGETFQCSSSEDDDSVVSICEDVARNSEFTIDAHYFGNVGRFVNHSCSPNLVIQRVLVDTHDYRLPRLALFAETNIDSSVELTYDYGYRVGLVAGKTMECKCGSANCKRRLY</sequence>
<dbReference type="InterPro" id="IPR003616">
    <property type="entry name" value="Post-SET_dom"/>
</dbReference>
<feature type="domain" description="SET" evidence="5">
    <location>
        <begin position="935"/>
        <end position="1113"/>
    </location>
</feature>
<organism evidence="8 10">
    <name type="scientific">Perkinsus olseni</name>
    <name type="common">Perkinsus atlanticus</name>
    <dbReference type="NCBI Taxonomy" id="32597"/>
    <lineage>
        <taxon>Eukaryota</taxon>
        <taxon>Sar</taxon>
        <taxon>Alveolata</taxon>
        <taxon>Perkinsozoa</taxon>
        <taxon>Perkinsea</taxon>
        <taxon>Perkinsida</taxon>
        <taxon>Perkinsidae</taxon>
        <taxon>Perkinsus</taxon>
    </lineage>
</organism>
<dbReference type="PROSITE" id="PS50868">
    <property type="entry name" value="POST_SET"/>
    <property type="match status" value="1"/>
</dbReference>
<dbReference type="InterPro" id="IPR046341">
    <property type="entry name" value="SET_dom_sf"/>
</dbReference>
<feature type="domain" description="Post-SET" evidence="6">
    <location>
        <begin position="1122"/>
        <end position="1138"/>
    </location>
</feature>
<evidence type="ECO:0000259" key="5">
    <source>
        <dbReference type="PROSITE" id="PS50280"/>
    </source>
</evidence>
<evidence type="ECO:0000313" key="10">
    <source>
        <dbReference type="Proteomes" id="UP000572268"/>
    </source>
</evidence>
<comment type="caution">
    <text evidence="8">The sequence shown here is derived from an EMBL/GenBank/DDBJ whole genome shotgun (WGS) entry which is preliminary data.</text>
</comment>
<dbReference type="InterPro" id="IPR051357">
    <property type="entry name" value="H3K9_HMTase_SUVAR3-9"/>
</dbReference>
<dbReference type="InterPro" id="IPR001214">
    <property type="entry name" value="SET_dom"/>
</dbReference>
<dbReference type="SMART" id="SM00317">
    <property type="entry name" value="SET"/>
    <property type="match status" value="1"/>
</dbReference>
<dbReference type="Proteomes" id="UP000572268">
    <property type="component" value="Unassembled WGS sequence"/>
</dbReference>
<dbReference type="GO" id="GO:0042054">
    <property type="term" value="F:histone methyltransferase activity"/>
    <property type="evidence" value="ECO:0007669"/>
    <property type="project" value="TreeGrafter"/>
</dbReference>
<feature type="compositionally biased region" description="Basic and acidic residues" evidence="4">
    <location>
        <begin position="557"/>
        <end position="566"/>
    </location>
</feature>
<dbReference type="OrthoDB" id="308383at2759"/>
<evidence type="ECO:0000256" key="4">
    <source>
        <dbReference type="SAM" id="MobiDB-lite"/>
    </source>
</evidence>
<keyword evidence="3" id="KW-0949">S-adenosyl-L-methionine</keyword>
<feature type="region of interest" description="Disordered" evidence="4">
    <location>
        <begin position="545"/>
        <end position="569"/>
    </location>
</feature>
<reference evidence="9 10" key="1">
    <citation type="submission" date="2020-04" db="EMBL/GenBank/DDBJ databases">
        <title>Perkinsus olseni comparative genomics.</title>
        <authorList>
            <person name="Bogema D.R."/>
        </authorList>
    </citation>
    <scope>NUCLEOTIDE SEQUENCE [LARGE SCALE GENOMIC DNA]</scope>
    <source>
        <strain evidence="7">ATCC PRA-179</strain>
        <strain evidence="8">ATCC PRA-31</strain>
    </source>
</reference>
<evidence type="ECO:0000256" key="1">
    <source>
        <dbReference type="ARBA" id="ARBA00022603"/>
    </source>
</evidence>
<dbReference type="Pfam" id="PF00856">
    <property type="entry name" value="SET"/>
    <property type="match status" value="1"/>
</dbReference>
<dbReference type="EMBL" id="JABANN010000084">
    <property type="protein sequence ID" value="KAF4672198.1"/>
    <property type="molecule type" value="Genomic_DNA"/>
</dbReference>